<evidence type="ECO:0000256" key="2">
    <source>
        <dbReference type="ARBA" id="ARBA00022448"/>
    </source>
</evidence>
<dbReference type="Pfam" id="PF02321">
    <property type="entry name" value="OEP"/>
    <property type="match status" value="1"/>
</dbReference>
<keyword evidence="4" id="KW-0812">Transmembrane</keyword>
<evidence type="ECO:0000256" key="4">
    <source>
        <dbReference type="ARBA" id="ARBA00022692"/>
    </source>
</evidence>
<proteinExistence type="predicted"/>
<dbReference type="PANTHER" id="PTHR30026:SF20">
    <property type="entry name" value="OUTER MEMBRANE PROTEIN TOLC"/>
    <property type="match status" value="1"/>
</dbReference>
<dbReference type="InterPro" id="IPR003423">
    <property type="entry name" value="OMP_efflux"/>
</dbReference>
<feature type="non-terminal residue" evidence="7">
    <location>
        <position position="1"/>
    </location>
</feature>
<dbReference type="PANTHER" id="PTHR30026">
    <property type="entry name" value="OUTER MEMBRANE PROTEIN TOLC"/>
    <property type="match status" value="1"/>
</dbReference>
<dbReference type="InterPro" id="IPR051906">
    <property type="entry name" value="TolC-like"/>
</dbReference>
<dbReference type="Gene3D" id="1.20.1600.10">
    <property type="entry name" value="Outer membrane efflux proteins (OEP)"/>
    <property type="match status" value="1"/>
</dbReference>
<dbReference type="GO" id="GO:0015288">
    <property type="term" value="F:porin activity"/>
    <property type="evidence" value="ECO:0007669"/>
    <property type="project" value="TreeGrafter"/>
</dbReference>
<evidence type="ECO:0000256" key="3">
    <source>
        <dbReference type="ARBA" id="ARBA00022452"/>
    </source>
</evidence>
<dbReference type="GO" id="GO:0015562">
    <property type="term" value="F:efflux transmembrane transporter activity"/>
    <property type="evidence" value="ECO:0007669"/>
    <property type="project" value="InterPro"/>
</dbReference>
<keyword evidence="5" id="KW-0472">Membrane</keyword>
<dbReference type="GO" id="GO:1990281">
    <property type="term" value="C:efflux pump complex"/>
    <property type="evidence" value="ECO:0007669"/>
    <property type="project" value="TreeGrafter"/>
</dbReference>
<sequence length="135" mass="15120">AGGAWYQSASYGITMSIPILSSGERSAKLKQARIAYEQAQVLAHQTATQLGIQYQTTKNDYYNSLSVYRNKLKNRKVAEKIYRKTAEKYTHGMATSLDLLNTHNQFLNAESDFITAGLNLLKSAEKLEILLTKAQ</sequence>
<name>A0A3B0V0Q8_9ZZZZ</name>
<keyword evidence="6" id="KW-0998">Cell outer membrane</keyword>
<gene>
    <name evidence="7" type="ORF">MNBD_BACTEROID07-953</name>
</gene>
<comment type="subcellular location">
    <subcellularLocation>
        <location evidence="1">Cell outer membrane</location>
    </subcellularLocation>
</comment>
<dbReference type="AlphaFoldDB" id="A0A3B0V0Q8"/>
<reference evidence="7" key="1">
    <citation type="submission" date="2018-06" db="EMBL/GenBank/DDBJ databases">
        <authorList>
            <person name="Zhirakovskaya E."/>
        </authorList>
    </citation>
    <scope>NUCLEOTIDE SEQUENCE</scope>
</reference>
<protein>
    <recommendedName>
        <fullName evidence="8">TolC family protein</fullName>
    </recommendedName>
</protein>
<evidence type="ECO:0000313" key="7">
    <source>
        <dbReference type="EMBL" id="VAW30439.1"/>
    </source>
</evidence>
<dbReference type="GO" id="GO:0009279">
    <property type="term" value="C:cell outer membrane"/>
    <property type="evidence" value="ECO:0007669"/>
    <property type="project" value="UniProtKB-SubCell"/>
</dbReference>
<accession>A0A3B0V0Q8</accession>
<organism evidence="7">
    <name type="scientific">hydrothermal vent metagenome</name>
    <dbReference type="NCBI Taxonomy" id="652676"/>
    <lineage>
        <taxon>unclassified sequences</taxon>
        <taxon>metagenomes</taxon>
        <taxon>ecological metagenomes</taxon>
    </lineage>
</organism>
<dbReference type="SUPFAM" id="SSF56954">
    <property type="entry name" value="Outer membrane efflux proteins (OEP)"/>
    <property type="match status" value="1"/>
</dbReference>
<evidence type="ECO:0000256" key="6">
    <source>
        <dbReference type="ARBA" id="ARBA00023237"/>
    </source>
</evidence>
<evidence type="ECO:0000256" key="1">
    <source>
        <dbReference type="ARBA" id="ARBA00004442"/>
    </source>
</evidence>
<keyword evidence="3" id="KW-1134">Transmembrane beta strand</keyword>
<evidence type="ECO:0000256" key="5">
    <source>
        <dbReference type="ARBA" id="ARBA00023136"/>
    </source>
</evidence>
<dbReference type="EMBL" id="UOET01000514">
    <property type="protein sequence ID" value="VAW30439.1"/>
    <property type="molecule type" value="Genomic_DNA"/>
</dbReference>
<evidence type="ECO:0008006" key="8">
    <source>
        <dbReference type="Google" id="ProtNLM"/>
    </source>
</evidence>
<keyword evidence="2" id="KW-0813">Transport</keyword>